<feature type="signal peptide" evidence="13">
    <location>
        <begin position="1"/>
        <end position="22"/>
    </location>
</feature>
<dbReference type="InterPro" id="IPR012910">
    <property type="entry name" value="Plug_dom"/>
</dbReference>
<keyword evidence="9" id="KW-0675">Receptor</keyword>
<dbReference type="GO" id="GO:0044718">
    <property type="term" value="P:siderophore transmembrane transport"/>
    <property type="evidence" value="ECO:0007669"/>
    <property type="project" value="TreeGrafter"/>
</dbReference>
<dbReference type="PANTHER" id="PTHR30069:SF29">
    <property type="entry name" value="HEMOGLOBIN AND HEMOGLOBIN-HAPTOGLOBIN-BINDING PROTEIN 1-RELATED"/>
    <property type="match status" value="1"/>
</dbReference>
<dbReference type="Proteomes" id="UP000006764">
    <property type="component" value="Chromosome"/>
</dbReference>
<comment type="similarity">
    <text evidence="2">Belongs to the TonB-dependent receptor family. Hemoglobin/haptoglobin binding protein subfamily.</text>
</comment>
<evidence type="ECO:0000256" key="2">
    <source>
        <dbReference type="ARBA" id="ARBA00008143"/>
    </source>
</evidence>
<organism evidence="16 17">
    <name type="scientific">Isoalcanivorax pacificus W11-5</name>
    <dbReference type="NCBI Taxonomy" id="391936"/>
    <lineage>
        <taxon>Bacteria</taxon>
        <taxon>Pseudomonadati</taxon>
        <taxon>Pseudomonadota</taxon>
        <taxon>Gammaproteobacteria</taxon>
        <taxon>Oceanospirillales</taxon>
        <taxon>Alcanivoracaceae</taxon>
        <taxon>Isoalcanivorax</taxon>
    </lineage>
</organism>
<evidence type="ECO:0000256" key="6">
    <source>
        <dbReference type="ARBA" id="ARBA00022729"/>
    </source>
</evidence>
<dbReference type="InterPro" id="IPR039426">
    <property type="entry name" value="TonB-dep_rcpt-like"/>
</dbReference>
<reference evidence="16 17" key="1">
    <citation type="journal article" date="2012" name="J. Bacteriol.">
        <title>Genome sequence of an alkane-degrading bacterium, Alcanivorax pacificus type strain W11-5, isolated from deep sea sediment.</title>
        <authorList>
            <person name="Lai Q."/>
            <person name="Shao Z."/>
        </authorList>
    </citation>
    <scope>NUCLEOTIDE SEQUENCE [LARGE SCALE GENOMIC DNA]</scope>
    <source>
        <strain evidence="16 17">W11-5</strain>
    </source>
</reference>
<dbReference type="STRING" id="391936.S7S_01915"/>
<dbReference type="Gene3D" id="2.170.130.10">
    <property type="entry name" value="TonB-dependent receptor, plug domain"/>
    <property type="match status" value="1"/>
</dbReference>
<dbReference type="PROSITE" id="PS52016">
    <property type="entry name" value="TONB_DEPENDENT_REC_3"/>
    <property type="match status" value="1"/>
</dbReference>
<keyword evidence="5 11" id="KW-0812">Transmembrane</keyword>
<evidence type="ECO:0000313" key="17">
    <source>
        <dbReference type="Proteomes" id="UP000006764"/>
    </source>
</evidence>
<dbReference type="CDD" id="cd01347">
    <property type="entry name" value="ligand_gated_channel"/>
    <property type="match status" value="1"/>
</dbReference>
<evidence type="ECO:0000256" key="5">
    <source>
        <dbReference type="ARBA" id="ARBA00022692"/>
    </source>
</evidence>
<protein>
    <submittedName>
        <fullName evidence="16">TonB-dependent outer-membrane transporter</fullName>
    </submittedName>
</protein>
<keyword evidence="8 11" id="KW-0472">Membrane</keyword>
<dbReference type="AlphaFoldDB" id="A0A0B4XJD5"/>
<keyword evidence="6 13" id="KW-0732">Signal</keyword>
<dbReference type="HOGENOM" id="CLU_008287_18_0_6"/>
<dbReference type="Pfam" id="PF07715">
    <property type="entry name" value="Plug"/>
    <property type="match status" value="1"/>
</dbReference>
<dbReference type="PANTHER" id="PTHR30069">
    <property type="entry name" value="TONB-DEPENDENT OUTER MEMBRANE RECEPTOR"/>
    <property type="match status" value="1"/>
</dbReference>
<evidence type="ECO:0000256" key="13">
    <source>
        <dbReference type="SAM" id="SignalP"/>
    </source>
</evidence>
<dbReference type="GO" id="GO:0015344">
    <property type="term" value="F:siderophore uptake transmembrane transporter activity"/>
    <property type="evidence" value="ECO:0007669"/>
    <property type="project" value="TreeGrafter"/>
</dbReference>
<keyword evidence="7 12" id="KW-0798">TonB box</keyword>
<dbReference type="OrthoDB" id="9764669at2"/>
<evidence type="ECO:0000256" key="9">
    <source>
        <dbReference type="ARBA" id="ARBA00023170"/>
    </source>
</evidence>
<feature type="domain" description="TonB-dependent receptor plug" evidence="15">
    <location>
        <begin position="42"/>
        <end position="147"/>
    </location>
</feature>
<keyword evidence="10 11" id="KW-0998">Cell outer membrane</keyword>
<name>A0A0B4XJD5_9GAMM</name>
<evidence type="ECO:0000256" key="11">
    <source>
        <dbReference type="PROSITE-ProRule" id="PRU01360"/>
    </source>
</evidence>
<keyword evidence="4 11" id="KW-1134">Transmembrane beta strand</keyword>
<feature type="domain" description="TonB-dependent receptor-like beta-barrel" evidence="14">
    <location>
        <begin position="222"/>
        <end position="628"/>
    </location>
</feature>
<dbReference type="RefSeq" id="WP_082027602.1">
    <property type="nucleotide sequence ID" value="NZ_CP004387.1"/>
</dbReference>
<keyword evidence="17" id="KW-1185">Reference proteome</keyword>
<dbReference type="InterPro" id="IPR000531">
    <property type="entry name" value="Beta-barrel_TonB"/>
</dbReference>
<dbReference type="InterPro" id="IPR036942">
    <property type="entry name" value="Beta-barrel_TonB_sf"/>
</dbReference>
<dbReference type="InterPro" id="IPR037066">
    <property type="entry name" value="Plug_dom_sf"/>
</dbReference>
<proteinExistence type="inferred from homology"/>
<dbReference type="GO" id="GO:0009279">
    <property type="term" value="C:cell outer membrane"/>
    <property type="evidence" value="ECO:0007669"/>
    <property type="project" value="UniProtKB-SubCell"/>
</dbReference>
<evidence type="ECO:0000256" key="4">
    <source>
        <dbReference type="ARBA" id="ARBA00022452"/>
    </source>
</evidence>
<evidence type="ECO:0000256" key="1">
    <source>
        <dbReference type="ARBA" id="ARBA00004571"/>
    </source>
</evidence>
<evidence type="ECO:0000313" key="16">
    <source>
        <dbReference type="EMBL" id="AJD46805.1"/>
    </source>
</evidence>
<evidence type="ECO:0000256" key="12">
    <source>
        <dbReference type="RuleBase" id="RU003357"/>
    </source>
</evidence>
<evidence type="ECO:0000256" key="3">
    <source>
        <dbReference type="ARBA" id="ARBA00022448"/>
    </source>
</evidence>
<dbReference type="Pfam" id="PF00593">
    <property type="entry name" value="TonB_dep_Rec_b-barrel"/>
    <property type="match status" value="1"/>
</dbReference>
<dbReference type="Gene3D" id="2.40.170.20">
    <property type="entry name" value="TonB-dependent receptor, beta-barrel domain"/>
    <property type="match status" value="1"/>
</dbReference>
<evidence type="ECO:0000259" key="15">
    <source>
        <dbReference type="Pfam" id="PF07715"/>
    </source>
</evidence>
<accession>A0A0B4XJD5</accession>
<evidence type="ECO:0000256" key="7">
    <source>
        <dbReference type="ARBA" id="ARBA00023077"/>
    </source>
</evidence>
<dbReference type="SUPFAM" id="SSF56935">
    <property type="entry name" value="Porins"/>
    <property type="match status" value="1"/>
</dbReference>
<evidence type="ECO:0000256" key="8">
    <source>
        <dbReference type="ARBA" id="ARBA00023136"/>
    </source>
</evidence>
<dbReference type="EMBL" id="CP004387">
    <property type="protein sequence ID" value="AJD46805.1"/>
    <property type="molecule type" value="Genomic_DNA"/>
</dbReference>
<keyword evidence="3 11" id="KW-0813">Transport</keyword>
<dbReference type="KEGG" id="apac:S7S_01915"/>
<evidence type="ECO:0000259" key="14">
    <source>
        <dbReference type="Pfam" id="PF00593"/>
    </source>
</evidence>
<sequence>MSRYTPLPLLPALLALSLPAGAADSGQLAPIVVTATRTAKTLDDTPIRTELVSRDEINRTHARNLKEALQNIPGLQLREIHGKSGYEVSLQGLTSDQVLVLIDGLPISASTSSTVDLSQYSLADVEHIEVIKGAASAQYGSSAMGGVINVITRRPAEGFGGRVTLDAGSYGRQNLSGDTLDIASKHGQLNLHGAQGAWRYRLGADRQDSDGFTTDPDAWSQQGDAVLRDQFNGYLAWQPQAGKGIWFDGSRYREEAEQRYTVIAPPNLVPQRKTEIIDRDRLTAGADWHHANGLGWQVKALNEQYDSHSTSRSNNVLTTDRTAELETDHLSAQLDLPMWRNQLWQVGTDLHREALQQYVNGASELDGGEVTRDSQELFVQNDILFSDMLELVLGVRYQDDSDFGGHTAPKAALRLDYLNGYDWRGTLRASVGQGYRVPNLKERHFRFDHSSIGYMVIGNPNLAPESSTSWQLGTTLQFRNRMTVDINGFYNRVKDLIQTDEDNGTNVRGIMVYTYDNISRAETLGIESSIALQLSRRFSTRLAYTWTDTENLDTGETLTRRPEHMAVLSLDLTLPSETTAISLRGRYQSRELISTDRNAWSPEWTTVDLTVNQDVTPSLRVFAGINNLFDTQRDFSDADDFGPLAGRFGYLGVRYQWGAQ</sequence>
<gene>
    <name evidence="16" type="ORF">S7S_01915</name>
</gene>
<evidence type="ECO:0000256" key="10">
    <source>
        <dbReference type="ARBA" id="ARBA00023237"/>
    </source>
</evidence>
<comment type="subcellular location">
    <subcellularLocation>
        <location evidence="1 11">Cell outer membrane</location>
        <topology evidence="1 11">Multi-pass membrane protein</topology>
    </subcellularLocation>
</comment>
<feature type="chain" id="PRO_5002097629" evidence="13">
    <location>
        <begin position="23"/>
        <end position="660"/>
    </location>
</feature>